<proteinExistence type="predicted"/>
<gene>
    <name evidence="1" type="ORF">Cgig2_026395</name>
</gene>
<dbReference type="GO" id="GO:0004222">
    <property type="term" value="F:metalloendopeptidase activity"/>
    <property type="evidence" value="ECO:0007669"/>
    <property type="project" value="InterPro"/>
</dbReference>
<dbReference type="EMBL" id="JAKOGI010000422">
    <property type="protein sequence ID" value="KAJ8435303.1"/>
    <property type="molecule type" value="Genomic_DNA"/>
</dbReference>
<organism evidence="1 2">
    <name type="scientific">Carnegiea gigantea</name>
    <dbReference type="NCBI Taxonomy" id="171969"/>
    <lineage>
        <taxon>Eukaryota</taxon>
        <taxon>Viridiplantae</taxon>
        <taxon>Streptophyta</taxon>
        <taxon>Embryophyta</taxon>
        <taxon>Tracheophyta</taxon>
        <taxon>Spermatophyta</taxon>
        <taxon>Magnoliopsida</taxon>
        <taxon>eudicotyledons</taxon>
        <taxon>Gunneridae</taxon>
        <taxon>Pentapetalae</taxon>
        <taxon>Caryophyllales</taxon>
        <taxon>Cactineae</taxon>
        <taxon>Cactaceae</taxon>
        <taxon>Cactoideae</taxon>
        <taxon>Echinocereeae</taxon>
        <taxon>Carnegiea</taxon>
    </lineage>
</organism>
<sequence>MDIGQCLSFVKIAREMVISPSNARLGLTVLTKRIGLKARQGGQDGELIRYEWDDPRVTLAEMTPEISELFTRELTRYIEETEDLAIKGLEQNRHILDEISKELLEKSRITGLEVQEQMKRLSPIMFEDFAKPFQIDLNQDQCLLIYNVISKLAQKMSQHYCQANGVSVTFQEDPLPHNDRLCYKPLDIYPAPLHRC</sequence>
<protein>
    <submittedName>
        <fullName evidence="1">Uncharacterized protein</fullName>
    </submittedName>
</protein>
<dbReference type="SUPFAM" id="SSF140990">
    <property type="entry name" value="FtsH protease domain-like"/>
    <property type="match status" value="1"/>
</dbReference>
<dbReference type="OrthoDB" id="1737404at2759"/>
<dbReference type="GO" id="GO:0004176">
    <property type="term" value="F:ATP-dependent peptidase activity"/>
    <property type="evidence" value="ECO:0007669"/>
    <property type="project" value="InterPro"/>
</dbReference>
<evidence type="ECO:0000313" key="1">
    <source>
        <dbReference type="EMBL" id="KAJ8435303.1"/>
    </source>
</evidence>
<reference evidence="1" key="1">
    <citation type="submission" date="2022-04" db="EMBL/GenBank/DDBJ databases">
        <title>Carnegiea gigantea Genome sequencing and assembly v2.</title>
        <authorList>
            <person name="Copetti D."/>
            <person name="Sanderson M.J."/>
            <person name="Burquez A."/>
            <person name="Wojciechowski M.F."/>
        </authorList>
    </citation>
    <scope>NUCLEOTIDE SEQUENCE</scope>
    <source>
        <strain evidence="1">SGP5-SGP5p</strain>
        <tissue evidence="1">Aerial part</tissue>
    </source>
</reference>
<dbReference type="Gene3D" id="1.20.58.760">
    <property type="entry name" value="Peptidase M41"/>
    <property type="match status" value="1"/>
</dbReference>
<dbReference type="InterPro" id="IPR037219">
    <property type="entry name" value="Peptidase_M41-like"/>
</dbReference>
<dbReference type="Proteomes" id="UP001153076">
    <property type="component" value="Unassembled WGS sequence"/>
</dbReference>
<accession>A0A9Q1K2M3</accession>
<comment type="caution">
    <text evidence="1">The sequence shown here is derived from an EMBL/GenBank/DDBJ whole genome shotgun (WGS) entry which is preliminary data.</text>
</comment>
<dbReference type="GO" id="GO:0006508">
    <property type="term" value="P:proteolysis"/>
    <property type="evidence" value="ECO:0007669"/>
    <property type="project" value="InterPro"/>
</dbReference>
<keyword evidence="2" id="KW-1185">Reference proteome</keyword>
<dbReference type="AlphaFoldDB" id="A0A9Q1K2M3"/>
<name>A0A9Q1K2M3_9CARY</name>
<evidence type="ECO:0000313" key="2">
    <source>
        <dbReference type="Proteomes" id="UP001153076"/>
    </source>
</evidence>
<dbReference type="GO" id="GO:0005524">
    <property type="term" value="F:ATP binding"/>
    <property type="evidence" value="ECO:0007669"/>
    <property type="project" value="InterPro"/>
</dbReference>